<dbReference type="Gene3D" id="2.60.120.10">
    <property type="entry name" value="Jelly Rolls"/>
    <property type="match status" value="1"/>
</dbReference>
<dbReference type="RefSeq" id="XP_018666153.1">
    <property type="nucleotide sequence ID" value="XM_018800688.1"/>
</dbReference>
<dbReference type="PANTHER" id="PTHR36156:SF2">
    <property type="entry name" value="CUPIN TYPE-2 DOMAIN-CONTAINING PROTEIN"/>
    <property type="match status" value="1"/>
</dbReference>
<gene>
    <name evidence="2" type="ORF">TGAM01_v204135</name>
</gene>
<comment type="caution">
    <text evidence="2">The sequence shown here is derived from an EMBL/GenBank/DDBJ whole genome shotgun (WGS) entry which is preliminary data.</text>
</comment>
<evidence type="ECO:0000259" key="1">
    <source>
        <dbReference type="Pfam" id="PF07883"/>
    </source>
</evidence>
<proteinExistence type="predicted"/>
<evidence type="ECO:0000313" key="2">
    <source>
        <dbReference type="EMBL" id="PON27185.1"/>
    </source>
</evidence>
<dbReference type="InterPro" id="IPR011051">
    <property type="entry name" value="RmlC_Cupin_sf"/>
</dbReference>
<dbReference type="InterPro" id="IPR014710">
    <property type="entry name" value="RmlC-like_jellyroll"/>
</dbReference>
<dbReference type="Gene3D" id="2.20.70.150">
    <property type="match status" value="1"/>
</dbReference>
<dbReference type="InterPro" id="IPR013096">
    <property type="entry name" value="Cupin_2"/>
</dbReference>
<keyword evidence="3" id="KW-1185">Reference proteome</keyword>
<protein>
    <submittedName>
        <fullName evidence="2">Cupin domain-containing protein</fullName>
    </submittedName>
</protein>
<dbReference type="InterPro" id="IPR047142">
    <property type="entry name" value="OryJ/VirC-like"/>
</dbReference>
<dbReference type="GeneID" id="29980771"/>
<sequence length="177" mass="19453">MTSWFPDPRRIVTGHNSEGRAVVVADSPIPCVPTPTGANFAVLYETHQFPASNDDWVDPTKTRTTDLSNQKGIILRVVDIPPKVETVTLFHRTESLDFGILLKGEVSCHLDDGVRIDMKPGDVCVQRGTIHGWTNYSEEPARLYFVLSAATPVKIDGKLLTAYGYTKEEVESGGASH</sequence>
<dbReference type="Pfam" id="PF07883">
    <property type="entry name" value="Cupin_2"/>
    <property type="match status" value="1"/>
</dbReference>
<dbReference type="PANTHER" id="PTHR36156">
    <property type="entry name" value="SLR2101 PROTEIN"/>
    <property type="match status" value="1"/>
</dbReference>
<accession>A0A2P4ZSA7</accession>
<reference evidence="2 3" key="1">
    <citation type="journal article" date="2016" name="Genome Announc.">
        <title>Draft Whole-Genome Sequence of Trichoderma gamsii T6085, a Promising Biocontrol Agent of Fusarium Head Blight on Wheat.</title>
        <authorList>
            <person name="Baroncelli R."/>
            <person name="Zapparata A."/>
            <person name="Piaggeschi G."/>
            <person name="Sarrocco S."/>
            <person name="Vannacci G."/>
        </authorList>
    </citation>
    <scope>NUCLEOTIDE SEQUENCE [LARGE SCALE GENOMIC DNA]</scope>
    <source>
        <strain evidence="2 3">T6085</strain>
    </source>
</reference>
<dbReference type="Proteomes" id="UP000054821">
    <property type="component" value="Unassembled WGS sequence"/>
</dbReference>
<name>A0A2P4ZSA7_9HYPO</name>
<evidence type="ECO:0000313" key="3">
    <source>
        <dbReference type="Proteomes" id="UP000054821"/>
    </source>
</evidence>
<dbReference type="SUPFAM" id="SSF51182">
    <property type="entry name" value="RmlC-like cupins"/>
    <property type="match status" value="1"/>
</dbReference>
<dbReference type="STRING" id="398673.A0A2P4ZSA7"/>
<dbReference type="CDD" id="cd02231">
    <property type="entry name" value="cupin_BLL6423-like"/>
    <property type="match status" value="1"/>
</dbReference>
<organism evidence="2 3">
    <name type="scientific">Trichoderma gamsii</name>
    <dbReference type="NCBI Taxonomy" id="398673"/>
    <lineage>
        <taxon>Eukaryota</taxon>
        <taxon>Fungi</taxon>
        <taxon>Dikarya</taxon>
        <taxon>Ascomycota</taxon>
        <taxon>Pezizomycotina</taxon>
        <taxon>Sordariomycetes</taxon>
        <taxon>Hypocreomycetidae</taxon>
        <taxon>Hypocreales</taxon>
        <taxon>Hypocreaceae</taxon>
        <taxon>Trichoderma</taxon>
    </lineage>
</organism>
<feature type="domain" description="Cupin type-2" evidence="1">
    <location>
        <begin position="77"/>
        <end position="146"/>
    </location>
</feature>
<dbReference type="EMBL" id="JPDN02000011">
    <property type="protein sequence ID" value="PON27185.1"/>
    <property type="molecule type" value="Genomic_DNA"/>
</dbReference>
<dbReference type="AlphaFoldDB" id="A0A2P4ZSA7"/>